<dbReference type="EMBL" id="JAPQER010000002">
    <property type="protein sequence ID" value="MCY6483812.1"/>
    <property type="molecule type" value="Genomic_DNA"/>
</dbReference>
<keyword evidence="2" id="KW-1003">Cell membrane</keyword>
<dbReference type="RefSeq" id="WP_268040087.1">
    <property type="nucleotide sequence ID" value="NZ_JAPQER010000002.1"/>
</dbReference>
<feature type="transmembrane region" description="Helical" evidence="6">
    <location>
        <begin position="84"/>
        <end position="102"/>
    </location>
</feature>
<organism evidence="7 8">
    <name type="scientific">Clostridium aestuarii</name>
    <dbReference type="NCBI Taxonomy" id="338193"/>
    <lineage>
        <taxon>Bacteria</taxon>
        <taxon>Bacillati</taxon>
        <taxon>Bacillota</taxon>
        <taxon>Clostridia</taxon>
        <taxon>Eubacteriales</taxon>
        <taxon>Clostridiaceae</taxon>
        <taxon>Clostridium</taxon>
    </lineage>
</organism>
<gene>
    <name evidence="7" type="ORF">OW763_05545</name>
</gene>
<accession>A0ABT4CXT4</accession>
<name>A0ABT4CXT4_9CLOT</name>
<evidence type="ECO:0000313" key="8">
    <source>
        <dbReference type="Proteomes" id="UP001078443"/>
    </source>
</evidence>
<evidence type="ECO:0000256" key="6">
    <source>
        <dbReference type="SAM" id="Phobius"/>
    </source>
</evidence>
<feature type="transmembrane region" description="Helical" evidence="6">
    <location>
        <begin position="36"/>
        <end position="53"/>
    </location>
</feature>
<dbReference type="PROSITE" id="PS51257">
    <property type="entry name" value="PROKAR_LIPOPROTEIN"/>
    <property type="match status" value="1"/>
</dbReference>
<dbReference type="CDD" id="cd16914">
    <property type="entry name" value="EcfT"/>
    <property type="match status" value="1"/>
</dbReference>
<keyword evidence="3 6" id="KW-0812">Transmembrane</keyword>
<comment type="subcellular location">
    <subcellularLocation>
        <location evidence="1">Membrane</location>
        <topology evidence="1">Multi-pass membrane protein</topology>
    </subcellularLocation>
</comment>
<dbReference type="Proteomes" id="UP001078443">
    <property type="component" value="Unassembled WGS sequence"/>
</dbReference>
<sequence>MYEKKNNINRLNGLTGLILTAFACIVTIFSQNIVTHVLFVLWLFILLIYFGLVRQSIIYLTVYLLTIFWLTRLVPLGIKFPSPMLFGMIYKFIVPIMAAYLTSKIPSGKVIAVFQKLPIPKNIILILIVMIRFAPTVTGELKAIKEAMKVRGFIGDFRKIMFHPLKTLEYAVVPIIFRAIKVGDELAAASIVRGVDNPCRKESYYSNRLGYVDYMILAISLLMGIMAIGY</sequence>
<evidence type="ECO:0000313" key="7">
    <source>
        <dbReference type="EMBL" id="MCY6483812.1"/>
    </source>
</evidence>
<keyword evidence="5 6" id="KW-0472">Membrane</keyword>
<evidence type="ECO:0000256" key="3">
    <source>
        <dbReference type="ARBA" id="ARBA00022692"/>
    </source>
</evidence>
<dbReference type="PANTHER" id="PTHR34857:SF2">
    <property type="entry name" value="SLL0384 PROTEIN"/>
    <property type="match status" value="1"/>
</dbReference>
<proteinExistence type="predicted"/>
<evidence type="ECO:0000256" key="2">
    <source>
        <dbReference type="ARBA" id="ARBA00022475"/>
    </source>
</evidence>
<evidence type="ECO:0000256" key="4">
    <source>
        <dbReference type="ARBA" id="ARBA00022989"/>
    </source>
</evidence>
<evidence type="ECO:0000256" key="1">
    <source>
        <dbReference type="ARBA" id="ARBA00004141"/>
    </source>
</evidence>
<feature type="transmembrane region" description="Helical" evidence="6">
    <location>
        <begin position="60"/>
        <end position="78"/>
    </location>
</feature>
<comment type="caution">
    <text evidence="7">The sequence shown here is derived from an EMBL/GenBank/DDBJ whole genome shotgun (WGS) entry which is preliminary data.</text>
</comment>
<keyword evidence="8" id="KW-1185">Reference proteome</keyword>
<protein>
    <submittedName>
        <fullName evidence="7">Energy-coupling factor transporter transmembrane component T</fullName>
    </submittedName>
</protein>
<dbReference type="InterPro" id="IPR003339">
    <property type="entry name" value="ABC/ECF_trnsptr_transmembrane"/>
</dbReference>
<dbReference type="InterPro" id="IPR051611">
    <property type="entry name" value="ECF_transporter_component"/>
</dbReference>
<evidence type="ECO:0000256" key="5">
    <source>
        <dbReference type="ARBA" id="ARBA00023136"/>
    </source>
</evidence>
<reference evidence="7" key="1">
    <citation type="submission" date="2022-12" db="EMBL/GenBank/DDBJ databases">
        <authorList>
            <person name="Wang J."/>
        </authorList>
    </citation>
    <scope>NUCLEOTIDE SEQUENCE</scope>
    <source>
        <strain evidence="7">HY-45-18</strain>
    </source>
</reference>
<feature type="transmembrane region" description="Helical" evidence="6">
    <location>
        <begin position="12"/>
        <end position="30"/>
    </location>
</feature>
<dbReference type="Pfam" id="PF02361">
    <property type="entry name" value="CbiQ"/>
    <property type="match status" value="1"/>
</dbReference>
<keyword evidence="4 6" id="KW-1133">Transmembrane helix</keyword>
<feature type="transmembrane region" description="Helical" evidence="6">
    <location>
        <begin position="211"/>
        <end position="229"/>
    </location>
</feature>
<dbReference type="PANTHER" id="PTHR34857">
    <property type="entry name" value="SLL0384 PROTEIN"/>
    <property type="match status" value="1"/>
</dbReference>